<dbReference type="EMBL" id="MN740453">
    <property type="protein sequence ID" value="QHU27297.1"/>
    <property type="molecule type" value="Genomic_DNA"/>
</dbReference>
<sequence length="266" mass="32162">MLAFSMNYLNELPEDIQAIIYKKVYQFSLDTIRDSKEANNNFNKLIEYIKKGKDSNINPIKNQGIWNIILRRDVGDPYYKYFEYYSDIDTDFLILNKSTMIRYDPSYSTIKYIEFSIYPIQDRIPSANYNYIKNTFEQYIHIFLSIRHFNRINGNSNDDTDDDDKNNEYRNLKDIQLLNDKIIVEFRDTYKFRCYIDIYNNILETYNFLVCILDILSMFNNTMYPEYNLDYMNNLLDLRDWFKYNAFFNGFVMNGKGDTIRPFFNS</sequence>
<dbReference type="AlphaFoldDB" id="A0A6C0LA42"/>
<protein>
    <submittedName>
        <fullName evidence="1">Uncharacterized protein</fullName>
    </submittedName>
</protein>
<organism evidence="1">
    <name type="scientific">viral metagenome</name>
    <dbReference type="NCBI Taxonomy" id="1070528"/>
    <lineage>
        <taxon>unclassified sequences</taxon>
        <taxon>metagenomes</taxon>
        <taxon>organismal metagenomes</taxon>
    </lineage>
</organism>
<proteinExistence type="predicted"/>
<evidence type="ECO:0000313" key="1">
    <source>
        <dbReference type="EMBL" id="QHU27297.1"/>
    </source>
</evidence>
<reference evidence="1" key="1">
    <citation type="journal article" date="2020" name="Nature">
        <title>Giant virus diversity and host interactions through global metagenomics.</title>
        <authorList>
            <person name="Schulz F."/>
            <person name="Roux S."/>
            <person name="Paez-Espino D."/>
            <person name="Jungbluth S."/>
            <person name="Walsh D.A."/>
            <person name="Denef V.J."/>
            <person name="McMahon K.D."/>
            <person name="Konstantinidis K.T."/>
            <person name="Eloe-Fadrosh E.A."/>
            <person name="Kyrpides N.C."/>
            <person name="Woyke T."/>
        </authorList>
    </citation>
    <scope>NUCLEOTIDE SEQUENCE</scope>
    <source>
        <strain evidence="1">GVMAG-M-3300027763-16</strain>
    </source>
</reference>
<name>A0A6C0LA42_9ZZZZ</name>
<accession>A0A6C0LA42</accession>